<dbReference type="WBParaSite" id="RSKR_0001112600.1">
    <property type="protein sequence ID" value="RSKR_0001112600.1"/>
    <property type="gene ID" value="RSKR_0001112600"/>
</dbReference>
<sequence>MLPIRRDLPTGNGYFDYSPDSSMQYSNNTNTTSQTQPKYFSDESDVIVIPPTNYPDLRQYHTSGAHAFDLPAPSFYGGSTQPSITSWTNSNSRKRPYELSKKEISNKPQLSTYLPPNQKGTSEDPICIDDDREDQQFLNIFKREHITGNAFIKNTNFFDVYIGKLTSQTYKRFAYKFKLTTSTSSLNVITELLDDARVKLKEVRFAPEQHAMFVHIIDTLKQRKSSLKKEYGSSNIYTIEDFYTKFASIQDVVKDEFDQYFPEQQNQKNYYGTSEFTFQRSYDVASTSYVTDYNAIKNMYKPTGISIKLEDCLGDLIRFDPQYEYDVVEGQLVPARPQDTKILLSRLLESLYIQTDEHSKLETLTTPQKLNVPLKTHQLIGLTWMVYRESKLPYGIIADEMGLGKTLQTIALIVHQKMKYDDDARVQEIEELRKKKAKENNLIFSKTTLVVVPTSLMNQWKAEIEKFRLSNPHDLIKFDIVITTYSTITSEFSSKSKKNQKDNDINAYESASESTVSDETSEENTMDENSMSGIPFASEDEFFVTQNVKAPANLLLKNVNTCKSVLAKINFLRVIVDEAHIIKNRKTNASQGCCKLSALNRWALTGTPVNNNLWDFYSLFKFLRTNPLDREHIWKFFFNPNSKNQKEKKNILIKGLLLRRKKDDACPKTGKRLIDLKQRHYGIITLKLGKTEREVYDQMYEASRMFVKNFLDSNSSGSNIGDIQEQSRNPFSIAKNMFINSDIEKGMSCILSLIVRLRQAANHFSLTKKAIDLDAFKVDNSENSEEPINDPYQINPKDIVDPLQLADDITSKLQVFDEDYESCKLEALMERVLDIQKDNEKCVVISQWTSMLKLVEVQLKKNQIKYCSITGAICAADRTTAQTNFNQEGGDTKIMLLSLVAGGVGLNLIGGNHLFLLDQAYNPFSEKQAMDRIFRIGQTREVFIYKFVVDDSIDQRIMKIQEMKLAMSDELLEGKKKDPKEKLSHKDLMYLFEV</sequence>
<reference evidence="2" key="1">
    <citation type="submission" date="2016-11" db="UniProtKB">
        <authorList>
            <consortium name="WormBaseParasite"/>
        </authorList>
    </citation>
    <scope>IDENTIFICATION</scope>
    <source>
        <strain evidence="2">KR3021</strain>
    </source>
</reference>
<evidence type="ECO:0000313" key="1">
    <source>
        <dbReference type="Proteomes" id="UP000095286"/>
    </source>
</evidence>
<name>A0AC35UHZ2_9BILA</name>
<protein>
    <submittedName>
        <fullName evidence="2">Helicase ATP-binding domain-containing protein</fullName>
    </submittedName>
</protein>
<evidence type="ECO:0000313" key="2">
    <source>
        <dbReference type="WBParaSite" id="RSKR_0001112600.1"/>
    </source>
</evidence>
<dbReference type="Proteomes" id="UP000095286">
    <property type="component" value="Unplaced"/>
</dbReference>
<proteinExistence type="predicted"/>
<accession>A0AC35UHZ2</accession>
<organism evidence="1 2">
    <name type="scientific">Rhabditophanes sp. KR3021</name>
    <dbReference type="NCBI Taxonomy" id="114890"/>
    <lineage>
        <taxon>Eukaryota</taxon>
        <taxon>Metazoa</taxon>
        <taxon>Ecdysozoa</taxon>
        <taxon>Nematoda</taxon>
        <taxon>Chromadorea</taxon>
        <taxon>Rhabditida</taxon>
        <taxon>Tylenchina</taxon>
        <taxon>Panagrolaimomorpha</taxon>
        <taxon>Strongyloidoidea</taxon>
        <taxon>Alloionematidae</taxon>
        <taxon>Rhabditophanes</taxon>
    </lineage>
</organism>